<dbReference type="Pfam" id="PF09669">
    <property type="entry name" value="Phage_pRha"/>
    <property type="match status" value="1"/>
</dbReference>
<organism evidence="2 3">
    <name type="scientific">Pseudomonas plecoglossicida</name>
    <dbReference type="NCBI Taxonomy" id="70775"/>
    <lineage>
        <taxon>Bacteria</taxon>
        <taxon>Pseudomonadati</taxon>
        <taxon>Pseudomonadota</taxon>
        <taxon>Gammaproteobacteria</taxon>
        <taxon>Pseudomonadales</taxon>
        <taxon>Pseudomonadaceae</taxon>
        <taxon>Pseudomonas</taxon>
    </lineage>
</organism>
<dbReference type="Proteomes" id="UP000218102">
    <property type="component" value="Unassembled WGS sequence"/>
</dbReference>
<protein>
    <submittedName>
        <fullName evidence="2">Phage antirepressor protein</fullName>
    </submittedName>
</protein>
<feature type="domain" description="Antirepressor protein C-terminal" evidence="1">
    <location>
        <begin position="155"/>
        <end position="258"/>
    </location>
</feature>
<dbReference type="Pfam" id="PF03374">
    <property type="entry name" value="ANT"/>
    <property type="match status" value="1"/>
</dbReference>
<evidence type="ECO:0000313" key="2">
    <source>
        <dbReference type="EMBL" id="PBJ96901.1"/>
    </source>
</evidence>
<sequence>MYQTQSYENAAQNSTIAAPWVSTPNQQQFMAGGDWAIVHSPTMSSLEIAELTGKNHADVMRDIRKMLGELEAVDQSKFADTYTDSLQRVQPCYKLPRRETDILLTGYSIPMRAVVIDRWHELEAEYKVGSLALPNSLSGALNLACVLAYKVETLEQQLTEDAEKVDFYNKVYECDNLLNPTKASKLLDTGRTHFLEYLRDHKILMSRPHQQNMPYQRYLDAGYFEVKLGMYKNAKTGVVELKALPLLTGKGFTWLQKYIAMNGRDGL</sequence>
<dbReference type="InterPro" id="IPR005039">
    <property type="entry name" value="Ant_C"/>
</dbReference>
<dbReference type="EMBL" id="NTME01000003">
    <property type="protein sequence ID" value="PBJ96901.1"/>
    <property type="molecule type" value="Genomic_DNA"/>
</dbReference>
<evidence type="ECO:0000313" key="3">
    <source>
        <dbReference type="Proteomes" id="UP000218102"/>
    </source>
</evidence>
<proteinExistence type="predicted"/>
<comment type="caution">
    <text evidence="2">The sequence shown here is derived from an EMBL/GenBank/DDBJ whole genome shotgun (WGS) entry which is preliminary data.</text>
</comment>
<dbReference type="GO" id="GO:0003677">
    <property type="term" value="F:DNA binding"/>
    <property type="evidence" value="ECO:0007669"/>
    <property type="project" value="InterPro"/>
</dbReference>
<accession>A0A2A3MAT2</accession>
<evidence type="ECO:0000259" key="1">
    <source>
        <dbReference type="Pfam" id="PF03374"/>
    </source>
</evidence>
<reference evidence="2 3" key="1">
    <citation type="submission" date="2017-09" db="EMBL/GenBank/DDBJ databases">
        <authorList>
            <person name="Ehlers B."/>
            <person name="Leendertz F.H."/>
        </authorList>
    </citation>
    <scope>NUCLEOTIDE SEQUENCE [LARGE SCALE GENOMIC DNA]</scope>
    <source>
        <strain evidence="2 3">DJ-1</strain>
    </source>
</reference>
<dbReference type="InterPro" id="IPR014054">
    <property type="entry name" value="Phage_regulatory_Rha"/>
</dbReference>
<gene>
    <name evidence="2" type="ORF">CMV24_03465</name>
</gene>
<dbReference type="AlphaFoldDB" id="A0A2A3MAT2"/>
<name>A0A2A3MAT2_PSEDL</name>
<dbReference type="RefSeq" id="WP_096009894.1">
    <property type="nucleotide sequence ID" value="NZ_NTME01000003.1"/>
</dbReference>